<dbReference type="SUPFAM" id="SSF53383">
    <property type="entry name" value="PLP-dependent transferases"/>
    <property type="match status" value="1"/>
</dbReference>
<dbReference type="PROSITE" id="PS00105">
    <property type="entry name" value="AA_TRANSFER_CLASS_1"/>
    <property type="match status" value="1"/>
</dbReference>
<name>A0A3D8IYC5_9HELI</name>
<dbReference type="EC" id="2.6.1.-" evidence="6"/>
<dbReference type="PANTHER" id="PTHR46383">
    <property type="entry name" value="ASPARTATE AMINOTRANSFERASE"/>
    <property type="match status" value="1"/>
</dbReference>
<comment type="caution">
    <text evidence="8">The sequence shown here is derived from an EMBL/GenBank/DDBJ whole genome shotgun (WGS) entry which is preliminary data.</text>
</comment>
<keyword evidence="4 6" id="KW-0808">Transferase</keyword>
<dbReference type="InterPro" id="IPR015422">
    <property type="entry name" value="PyrdxlP-dep_Trfase_small"/>
</dbReference>
<dbReference type="PANTHER" id="PTHR46383:SF1">
    <property type="entry name" value="ASPARTATE AMINOTRANSFERASE"/>
    <property type="match status" value="1"/>
</dbReference>
<evidence type="ECO:0000259" key="7">
    <source>
        <dbReference type="Pfam" id="PF00155"/>
    </source>
</evidence>
<dbReference type="InterPro" id="IPR004839">
    <property type="entry name" value="Aminotransferase_I/II_large"/>
</dbReference>
<dbReference type="EMBL" id="NXLV01000011">
    <property type="protein sequence ID" value="RDU70269.1"/>
    <property type="molecule type" value="Genomic_DNA"/>
</dbReference>
<keyword evidence="9" id="KW-1185">Reference proteome</keyword>
<evidence type="ECO:0000313" key="8">
    <source>
        <dbReference type="EMBL" id="RDU70269.1"/>
    </source>
</evidence>
<dbReference type="AlphaFoldDB" id="A0A3D8IYC5"/>
<proteinExistence type="inferred from homology"/>
<comment type="similarity">
    <text evidence="2 6">Belongs to the class-I pyridoxal-phosphate-dependent aminotransferase family.</text>
</comment>
<dbReference type="CDD" id="cd00609">
    <property type="entry name" value="AAT_like"/>
    <property type="match status" value="1"/>
</dbReference>
<keyword evidence="5" id="KW-0663">Pyridoxal phosphate</keyword>
<dbReference type="GO" id="GO:0030170">
    <property type="term" value="F:pyridoxal phosphate binding"/>
    <property type="evidence" value="ECO:0007669"/>
    <property type="project" value="InterPro"/>
</dbReference>
<dbReference type="GO" id="GO:0006520">
    <property type="term" value="P:amino acid metabolic process"/>
    <property type="evidence" value="ECO:0007669"/>
    <property type="project" value="InterPro"/>
</dbReference>
<evidence type="ECO:0000256" key="6">
    <source>
        <dbReference type="RuleBase" id="RU000481"/>
    </source>
</evidence>
<dbReference type="GO" id="GO:0008483">
    <property type="term" value="F:transaminase activity"/>
    <property type="evidence" value="ECO:0007669"/>
    <property type="project" value="UniProtKB-KW"/>
</dbReference>
<protein>
    <recommendedName>
        <fullName evidence="6">Aminotransferase</fullName>
        <ecNumber evidence="6">2.6.1.-</ecNumber>
    </recommendedName>
</protein>
<dbReference type="InterPro" id="IPR015424">
    <property type="entry name" value="PyrdxlP-dep_Trfase"/>
</dbReference>
<evidence type="ECO:0000256" key="3">
    <source>
        <dbReference type="ARBA" id="ARBA00022576"/>
    </source>
</evidence>
<dbReference type="InterPro" id="IPR015421">
    <property type="entry name" value="PyrdxlP-dep_Trfase_major"/>
</dbReference>
<dbReference type="FunFam" id="3.40.640.10:FF:000033">
    <property type="entry name" value="Aspartate aminotransferase"/>
    <property type="match status" value="1"/>
</dbReference>
<evidence type="ECO:0000313" key="9">
    <source>
        <dbReference type="Proteomes" id="UP000257045"/>
    </source>
</evidence>
<dbReference type="OrthoDB" id="9803354at2"/>
<sequence>MLYSNKILTLEESNTLAISALAQSLKKEGKEIINLSTGEPDFDTPQAIKESAIKAINEGFSKYTAVSGIAELKSAICQKLLRDNSLSYSPSEIIVSNGAKHSLFNAFGAVLNAGDEVLIPSPYWVSYPEIAKYNQATPIFLPTTQENNFKITPQQLKNALTPHTKLLILNSPSNPTGSLYSKEELEALGEVLRGSNVWVISDEIYEKLTYSEGFTSLASLSDDLLSRTITINGLSKSTAMTGWRMGYLASKDKTLIKAIDNLQGNSTSNINSFTQMASITALSPALEREIAMMREKFRERRDFAYSQCSSIQGLSLNLPDGAFYLFINIQEAKRFGGDSMSFCKALLEEQGVALVPGVAFGVDGYVRMSFATSLEVLKRGFEKIAKFLE</sequence>
<dbReference type="RefSeq" id="WP_115569816.1">
    <property type="nucleotide sequence ID" value="NZ_NXLV01000011.1"/>
</dbReference>
<dbReference type="InterPro" id="IPR004838">
    <property type="entry name" value="NHTrfase_class1_PyrdxlP-BS"/>
</dbReference>
<feature type="domain" description="Aminotransferase class I/classII large" evidence="7">
    <location>
        <begin position="31"/>
        <end position="384"/>
    </location>
</feature>
<dbReference type="InterPro" id="IPR050596">
    <property type="entry name" value="AspAT/PAT-like"/>
</dbReference>
<organism evidence="8 9">
    <name type="scientific">Helicobacter brantae</name>
    <dbReference type="NCBI Taxonomy" id="375927"/>
    <lineage>
        <taxon>Bacteria</taxon>
        <taxon>Pseudomonadati</taxon>
        <taxon>Campylobacterota</taxon>
        <taxon>Epsilonproteobacteria</taxon>
        <taxon>Campylobacterales</taxon>
        <taxon>Helicobacteraceae</taxon>
        <taxon>Helicobacter</taxon>
    </lineage>
</organism>
<comment type="cofactor">
    <cofactor evidence="1 6">
        <name>pyridoxal 5'-phosphate</name>
        <dbReference type="ChEBI" id="CHEBI:597326"/>
    </cofactor>
</comment>
<gene>
    <name evidence="8" type="ORF">CQA58_05970</name>
</gene>
<evidence type="ECO:0000256" key="2">
    <source>
        <dbReference type="ARBA" id="ARBA00007441"/>
    </source>
</evidence>
<evidence type="ECO:0000256" key="5">
    <source>
        <dbReference type="ARBA" id="ARBA00022898"/>
    </source>
</evidence>
<dbReference type="Proteomes" id="UP000257045">
    <property type="component" value="Unassembled WGS sequence"/>
</dbReference>
<reference evidence="8 9" key="1">
    <citation type="submission" date="2018-04" db="EMBL/GenBank/DDBJ databases">
        <title>Novel Campyloabacter and Helicobacter Species and Strains.</title>
        <authorList>
            <person name="Mannion A.J."/>
            <person name="Shen Z."/>
            <person name="Fox J.G."/>
        </authorList>
    </citation>
    <scope>NUCLEOTIDE SEQUENCE [LARGE SCALE GENOMIC DNA]</scope>
    <source>
        <strain evidence="8 9">MIT 04-9366</strain>
    </source>
</reference>
<dbReference type="Gene3D" id="3.90.1150.10">
    <property type="entry name" value="Aspartate Aminotransferase, domain 1"/>
    <property type="match status" value="1"/>
</dbReference>
<dbReference type="Gene3D" id="3.40.640.10">
    <property type="entry name" value="Type I PLP-dependent aspartate aminotransferase-like (Major domain)"/>
    <property type="match status" value="1"/>
</dbReference>
<evidence type="ECO:0000256" key="4">
    <source>
        <dbReference type="ARBA" id="ARBA00022679"/>
    </source>
</evidence>
<evidence type="ECO:0000256" key="1">
    <source>
        <dbReference type="ARBA" id="ARBA00001933"/>
    </source>
</evidence>
<accession>A0A3D8IYC5</accession>
<dbReference type="Pfam" id="PF00155">
    <property type="entry name" value="Aminotran_1_2"/>
    <property type="match status" value="1"/>
</dbReference>
<keyword evidence="3 6" id="KW-0032">Aminotransferase</keyword>